<keyword evidence="3" id="KW-1185">Reference proteome</keyword>
<dbReference type="Proteomes" id="UP001153714">
    <property type="component" value="Chromosome 9"/>
</dbReference>
<feature type="domain" description="F-box" evidence="1">
    <location>
        <begin position="1"/>
        <end position="49"/>
    </location>
</feature>
<gene>
    <name evidence="2" type="ORF">DIATSA_LOCUS13743</name>
</gene>
<reference evidence="2" key="2">
    <citation type="submission" date="2022-10" db="EMBL/GenBank/DDBJ databases">
        <authorList>
            <consortium name="ENA_rothamsted_submissions"/>
            <consortium name="culmorum"/>
            <person name="King R."/>
        </authorList>
    </citation>
    <scope>NUCLEOTIDE SEQUENCE</scope>
</reference>
<proteinExistence type="predicted"/>
<evidence type="ECO:0000313" key="3">
    <source>
        <dbReference type="Proteomes" id="UP001153714"/>
    </source>
</evidence>
<evidence type="ECO:0000259" key="1">
    <source>
        <dbReference type="PROSITE" id="PS50181"/>
    </source>
</evidence>
<dbReference type="Gene3D" id="3.80.10.10">
    <property type="entry name" value="Ribonuclease Inhibitor"/>
    <property type="match status" value="1"/>
</dbReference>
<evidence type="ECO:0000313" key="2">
    <source>
        <dbReference type="EMBL" id="CAG9796560.1"/>
    </source>
</evidence>
<sequence>MSLINLPEEIFIIIIKKLDLKSLYNLYNTCQYARNVLRLKNLIKYWPMTMSSMATVKYLTSDFFKDVAGHLLELNLCGVVDLRKTALLPALKRLKNLKTLDVTYTQINLMDFCDMYKVCPSIKNISIDFEFDKTKLKNDNNLIEKYQNIFQNMNNVHFVGSTSNLLYSNAVLHILKTSKLNIFKLTVIHRKTPNPLFYDEEYIGSVEFNEFYVYLMNLEANYGHYLTISLFIGIQDENIEKIIIVNGAHLDEIKVFATPIFIKFFSDEFNIKTIDISEYDNYLTGNVSIMMFNKETVQFDAVFYNRLFNRVKEYFPYVFCSEIQLPVPDKYDWFYSHPIVTAVNENCSNTTDFKKKRICNPNFLLDYDVAFKDKHKLMLSLSFSLNYVNPVALSPNSEFLSKLTFLSLSGTVRYSVWFFNILFRCCYNLVTLDVVAPPISPCISAISRSIPLSKTLKNIRLVDRRFDYSNFFLSLSQCRTLENIHIVDQSSEHTSLADPSILFENCEHLYNVCIKACMTENVQKKTLSLFNNTKKARGRPQINVSICPILLTNDRYGLNYEPSIEVFNIFPIKPGSSFS</sequence>
<dbReference type="OrthoDB" id="7419010at2759"/>
<dbReference type="AlphaFoldDB" id="A0A9N9RHX4"/>
<dbReference type="PROSITE" id="PS50181">
    <property type="entry name" value="FBOX"/>
    <property type="match status" value="1"/>
</dbReference>
<name>A0A9N9RHX4_9NEOP</name>
<organism evidence="2 3">
    <name type="scientific">Diatraea saccharalis</name>
    <name type="common">sugarcane borer</name>
    <dbReference type="NCBI Taxonomy" id="40085"/>
    <lineage>
        <taxon>Eukaryota</taxon>
        <taxon>Metazoa</taxon>
        <taxon>Ecdysozoa</taxon>
        <taxon>Arthropoda</taxon>
        <taxon>Hexapoda</taxon>
        <taxon>Insecta</taxon>
        <taxon>Pterygota</taxon>
        <taxon>Neoptera</taxon>
        <taxon>Endopterygota</taxon>
        <taxon>Lepidoptera</taxon>
        <taxon>Glossata</taxon>
        <taxon>Ditrysia</taxon>
        <taxon>Pyraloidea</taxon>
        <taxon>Crambidae</taxon>
        <taxon>Crambinae</taxon>
        <taxon>Diatraea</taxon>
    </lineage>
</organism>
<dbReference type="InterPro" id="IPR032675">
    <property type="entry name" value="LRR_dom_sf"/>
</dbReference>
<accession>A0A9N9RHX4</accession>
<reference evidence="2" key="1">
    <citation type="submission" date="2021-12" db="EMBL/GenBank/DDBJ databases">
        <authorList>
            <person name="King R."/>
        </authorList>
    </citation>
    <scope>NUCLEOTIDE SEQUENCE</scope>
</reference>
<dbReference type="InterPro" id="IPR001810">
    <property type="entry name" value="F-box_dom"/>
</dbReference>
<dbReference type="EMBL" id="OU893340">
    <property type="protein sequence ID" value="CAG9796560.1"/>
    <property type="molecule type" value="Genomic_DNA"/>
</dbReference>
<protein>
    <recommendedName>
        <fullName evidence="1">F-box domain-containing protein</fullName>
    </recommendedName>
</protein>